<dbReference type="Proteomes" id="UP000663829">
    <property type="component" value="Unassembled WGS sequence"/>
</dbReference>
<protein>
    <submittedName>
        <fullName evidence="2">Uncharacterized protein</fullName>
    </submittedName>
</protein>
<feature type="region of interest" description="Disordered" evidence="1">
    <location>
        <begin position="154"/>
        <end position="222"/>
    </location>
</feature>
<evidence type="ECO:0000313" key="5">
    <source>
        <dbReference type="EMBL" id="CAF3543559.1"/>
    </source>
</evidence>
<gene>
    <name evidence="2" type="ORF">GPM918_LOCUS151</name>
    <name evidence="3" type="ORF">OVA965_LOCUS2689</name>
    <name evidence="4" type="ORF">SRO942_LOCUS152</name>
    <name evidence="5" type="ORF">TMI583_LOCUS2688</name>
</gene>
<dbReference type="AlphaFoldDB" id="A0A813NFT6"/>
<dbReference type="EMBL" id="CAJNOK010000592">
    <property type="protein sequence ID" value="CAF0763591.1"/>
    <property type="molecule type" value="Genomic_DNA"/>
</dbReference>
<dbReference type="Proteomes" id="UP000677228">
    <property type="component" value="Unassembled WGS sequence"/>
</dbReference>
<evidence type="ECO:0000256" key="1">
    <source>
        <dbReference type="SAM" id="MobiDB-lite"/>
    </source>
</evidence>
<feature type="compositionally biased region" description="Basic and acidic residues" evidence="1">
    <location>
        <begin position="174"/>
        <end position="183"/>
    </location>
</feature>
<organism evidence="2 6">
    <name type="scientific">Didymodactylos carnosus</name>
    <dbReference type="NCBI Taxonomy" id="1234261"/>
    <lineage>
        <taxon>Eukaryota</taxon>
        <taxon>Metazoa</taxon>
        <taxon>Spiralia</taxon>
        <taxon>Gnathifera</taxon>
        <taxon>Rotifera</taxon>
        <taxon>Eurotatoria</taxon>
        <taxon>Bdelloidea</taxon>
        <taxon>Philodinida</taxon>
        <taxon>Philodinidae</taxon>
        <taxon>Didymodactylos</taxon>
    </lineage>
</organism>
<dbReference type="EMBL" id="CAJOBC010000011">
    <property type="protein sequence ID" value="CAF3517143.1"/>
    <property type="molecule type" value="Genomic_DNA"/>
</dbReference>
<dbReference type="EMBL" id="CAJNOQ010000011">
    <property type="protein sequence ID" value="CAF0739020.1"/>
    <property type="molecule type" value="Genomic_DNA"/>
</dbReference>
<feature type="compositionally biased region" description="Basic and acidic residues" evidence="1">
    <location>
        <begin position="363"/>
        <end position="377"/>
    </location>
</feature>
<keyword evidence="6" id="KW-1185">Reference proteome</keyword>
<evidence type="ECO:0000313" key="6">
    <source>
        <dbReference type="Proteomes" id="UP000663829"/>
    </source>
</evidence>
<dbReference type="OrthoDB" id="10031512at2759"/>
<feature type="region of interest" description="Disordered" evidence="1">
    <location>
        <begin position="363"/>
        <end position="398"/>
    </location>
</feature>
<evidence type="ECO:0000313" key="4">
    <source>
        <dbReference type="EMBL" id="CAF3517143.1"/>
    </source>
</evidence>
<evidence type="ECO:0000313" key="3">
    <source>
        <dbReference type="EMBL" id="CAF0763591.1"/>
    </source>
</evidence>
<reference evidence="2" key="1">
    <citation type="submission" date="2021-02" db="EMBL/GenBank/DDBJ databases">
        <authorList>
            <person name="Nowell W R."/>
        </authorList>
    </citation>
    <scope>NUCLEOTIDE SEQUENCE</scope>
</reference>
<dbReference type="Proteomes" id="UP000682733">
    <property type="component" value="Unassembled WGS sequence"/>
</dbReference>
<sequence length="485" mass="56003">MCSSYPATDPTADYILSDLLTVTEDLVEFSINVLDIVRLQIHFNDRNRRVNLGLQLKEHEQTDRLKYGFVHTQKQSCSVSTTLKYDLALHLRRILQTCKRTKANLLLLRVSRFKSGNNTLLLVASTDVRVEELSKKIKLLIRLVKQNGGEFKGKFKKKTKKKHESEMLIEEESDKQQQEEGGKQYDTSSQKAINSKENVTLAESTQNYKEQEKKKPKPSLMTKDDLNDYVELTLSFKMVVSKYREFIKQIRYASTHSISRESSIANSIILVPIASNAITELNNIINRLMHITYTLEAESNYSRQPLPDQQQQDQIELYRGRRNNNNRTVDSYTQSQMMIGEHNLKNLYEPERLSKHDQINRLTKSRAENHHVNEQNIRRSKASLNNQREGNPASISRRGSWYRNQSALRQQQLQPSLESVLLTSTIAPSFSLDHSSVPNRFTTLDEKQSVITSNFKLTQNMIANIFGNFFNSTNLNDSLQLNDKL</sequence>
<dbReference type="EMBL" id="CAJOBA010000592">
    <property type="protein sequence ID" value="CAF3543559.1"/>
    <property type="molecule type" value="Genomic_DNA"/>
</dbReference>
<dbReference type="Proteomes" id="UP000681722">
    <property type="component" value="Unassembled WGS sequence"/>
</dbReference>
<accession>A0A813NFT6</accession>
<proteinExistence type="predicted"/>
<evidence type="ECO:0000313" key="2">
    <source>
        <dbReference type="EMBL" id="CAF0739020.1"/>
    </source>
</evidence>
<feature type="compositionally biased region" description="Polar residues" evidence="1">
    <location>
        <begin position="185"/>
        <end position="208"/>
    </location>
</feature>
<name>A0A813NFT6_9BILA</name>
<comment type="caution">
    <text evidence="2">The sequence shown here is derived from an EMBL/GenBank/DDBJ whole genome shotgun (WGS) entry which is preliminary data.</text>
</comment>